<reference evidence="1" key="1">
    <citation type="submission" date="2023-04" db="EMBL/GenBank/DDBJ databases">
        <title>Chromosome-level genome of Chaenocephalus aceratus.</title>
        <authorList>
            <person name="Park H."/>
        </authorList>
    </citation>
    <scope>NUCLEOTIDE SEQUENCE</scope>
    <source>
        <strain evidence="1">DE</strain>
        <tissue evidence="1">Muscle</tissue>
    </source>
</reference>
<dbReference type="AlphaFoldDB" id="A0AAD9BA27"/>
<evidence type="ECO:0000313" key="2">
    <source>
        <dbReference type="Proteomes" id="UP001228049"/>
    </source>
</evidence>
<accession>A0AAD9BA27</accession>
<protein>
    <submittedName>
        <fullName evidence="1">Disease resistance RPP8-like protein 2</fullName>
    </submittedName>
</protein>
<keyword evidence="2" id="KW-1185">Reference proteome</keyword>
<dbReference type="Proteomes" id="UP001228049">
    <property type="component" value="Unassembled WGS sequence"/>
</dbReference>
<sequence>MRGPPYQGWPLLGGHMGCFVGRKGVCVQGPPITALAWGVKQIDWQASGGQFQTLWSLFISAQSSERLRGVVKGDRLFLNIHFHILLRHTTEPQIL</sequence>
<name>A0AAD9BA27_DISEL</name>
<proteinExistence type="predicted"/>
<evidence type="ECO:0000313" key="1">
    <source>
        <dbReference type="EMBL" id="KAK1878904.1"/>
    </source>
</evidence>
<gene>
    <name evidence="1" type="ORF">KUDE01_027027</name>
</gene>
<comment type="caution">
    <text evidence="1">The sequence shown here is derived from an EMBL/GenBank/DDBJ whole genome shotgun (WGS) entry which is preliminary data.</text>
</comment>
<dbReference type="EMBL" id="JASDAP010000026">
    <property type="protein sequence ID" value="KAK1878904.1"/>
    <property type="molecule type" value="Genomic_DNA"/>
</dbReference>
<organism evidence="1 2">
    <name type="scientific">Dissostichus eleginoides</name>
    <name type="common">Patagonian toothfish</name>
    <name type="synonym">Dissostichus amissus</name>
    <dbReference type="NCBI Taxonomy" id="100907"/>
    <lineage>
        <taxon>Eukaryota</taxon>
        <taxon>Metazoa</taxon>
        <taxon>Chordata</taxon>
        <taxon>Craniata</taxon>
        <taxon>Vertebrata</taxon>
        <taxon>Euteleostomi</taxon>
        <taxon>Actinopterygii</taxon>
        <taxon>Neopterygii</taxon>
        <taxon>Teleostei</taxon>
        <taxon>Neoteleostei</taxon>
        <taxon>Acanthomorphata</taxon>
        <taxon>Eupercaria</taxon>
        <taxon>Perciformes</taxon>
        <taxon>Notothenioidei</taxon>
        <taxon>Nototheniidae</taxon>
        <taxon>Dissostichus</taxon>
    </lineage>
</organism>